<dbReference type="Pfam" id="PF00656">
    <property type="entry name" value="Peptidase_C14"/>
    <property type="match status" value="1"/>
</dbReference>
<dbReference type="AlphaFoldDB" id="A0A8H2WLX5"/>
<dbReference type="EMBL" id="CAJMWT010001188">
    <property type="protein sequence ID" value="CAE6385655.1"/>
    <property type="molecule type" value="Genomic_DNA"/>
</dbReference>
<evidence type="ECO:0000313" key="4">
    <source>
        <dbReference type="Proteomes" id="UP000663843"/>
    </source>
</evidence>
<organism evidence="3 4">
    <name type="scientific">Rhizoctonia solani</name>
    <dbReference type="NCBI Taxonomy" id="456999"/>
    <lineage>
        <taxon>Eukaryota</taxon>
        <taxon>Fungi</taxon>
        <taxon>Dikarya</taxon>
        <taxon>Basidiomycota</taxon>
        <taxon>Agaricomycotina</taxon>
        <taxon>Agaricomycetes</taxon>
        <taxon>Cantharellales</taxon>
        <taxon>Ceratobasidiaceae</taxon>
        <taxon>Rhizoctonia</taxon>
    </lineage>
</organism>
<dbReference type="PANTHER" id="PTHR48104">
    <property type="entry name" value="METACASPASE-4"/>
    <property type="match status" value="1"/>
</dbReference>
<comment type="similarity">
    <text evidence="1">Belongs to the peptidase C14B family.</text>
</comment>
<sequence>MSITRIYRATIAPGEVKTAIFCGRVLTIVAKENPRTRVYKTELMEVVAAMKKGDNLPNTKASLGARVKRRALLVAVHYESDMRNTQDDSLHIPTSPLDVLRVYRMLLTRGYEPQNIRILVEGLVRDYRSNGTKKNIIDSLEWLSHGAEPGDHRYFHFSGHGYAYEVDEEEGKMARVSEQPSLSPFGDHIKFYREALLTNWETPNLLEIAESEGPIMLDAYNRINDEELKAMVSKFPKGCILTMTLDCFHGAQMRDVIFDEPTGQIERRGEVGWPIDEPESDEPTTNSNAYLDTSPCNLFVPPAFRLYSDFNFDPNVTMESVPGPGVLDGVQAKVCVWSGYSNSLAQSGVFTSAFASTVEGLTSDVSHREVFQELNRKVGENTEGKGGYPFIQLQAIGGSKDEVEAPMNKFVI</sequence>
<evidence type="ECO:0000313" key="3">
    <source>
        <dbReference type="EMBL" id="CAE6385655.1"/>
    </source>
</evidence>
<reference evidence="3" key="1">
    <citation type="submission" date="2021-01" db="EMBL/GenBank/DDBJ databases">
        <authorList>
            <person name="Kaushik A."/>
        </authorList>
    </citation>
    <scope>NUCLEOTIDE SEQUENCE</scope>
    <source>
        <strain evidence="3">AG2-2IIIB</strain>
    </source>
</reference>
<dbReference type="InterPro" id="IPR050452">
    <property type="entry name" value="Metacaspase"/>
</dbReference>
<dbReference type="GO" id="GO:0004197">
    <property type="term" value="F:cysteine-type endopeptidase activity"/>
    <property type="evidence" value="ECO:0007669"/>
    <property type="project" value="InterPro"/>
</dbReference>
<dbReference type="InterPro" id="IPR011600">
    <property type="entry name" value="Pept_C14_caspase"/>
</dbReference>
<evidence type="ECO:0000259" key="2">
    <source>
        <dbReference type="Pfam" id="PF00656"/>
    </source>
</evidence>
<dbReference type="GO" id="GO:0006508">
    <property type="term" value="P:proteolysis"/>
    <property type="evidence" value="ECO:0007669"/>
    <property type="project" value="InterPro"/>
</dbReference>
<dbReference type="Proteomes" id="UP000663843">
    <property type="component" value="Unassembled WGS sequence"/>
</dbReference>
<comment type="caution">
    <text evidence="3">The sequence shown here is derived from an EMBL/GenBank/DDBJ whole genome shotgun (WGS) entry which is preliminary data.</text>
</comment>
<gene>
    <name evidence="3" type="ORF">RDB_LOCUS27657</name>
</gene>
<proteinExistence type="inferred from homology"/>
<feature type="domain" description="Peptidase C14 caspase" evidence="2">
    <location>
        <begin position="69"/>
        <end position="384"/>
    </location>
</feature>
<accession>A0A8H2WLX5</accession>
<dbReference type="PANTHER" id="PTHR48104:SF30">
    <property type="entry name" value="METACASPASE-1"/>
    <property type="match status" value="1"/>
</dbReference>
<name>A0A8H2WLX5_9AGAM</name>
<dbReference type="Gene3D" id="3.40.50.1460">
    <property type="match status" value="1"/>
</dbReference>
<dbReference type="GO" id="GO:0005737">
    <property type="term" value="C:cytoplasm"/>
    <property type="evidence" value="ECO:0007669"/>
    <property type="project" value="TreeGrafter"/>
</dbReference>
<evidence type="ECO:0000256" key="1">
    <source>
        <dbReference type="ARBA" id="ARBA00009005"/>
    </source>
</evidence>
<protein>
    <recommendedName>
        <fullName evidence="2">Peptidase C14 caspase domain-containing protein</fullName>
    </recommendedName>
</protein>